<name>A0A7S3YM87_9EUKA</name>
<dbReference type="AlphaFoldDB" id="A0A7S3YM87"/>
<dbReference type="SUPFAM" id="SSF51182">
    <property type="entry name" value="RmlC-like cupins"/>
    <property type="match status" value="1"/>
</dbReference>
<accession>A0A7S3YM87</accession>
<evidence type="ECO:0000313" key="4">
    <source>
        <dbReference type="EMBL" id="CAE0656062.1"/>
    </source>
</evidence>
<comment type="similarity">
    <text evidence="1">Belongs to the pirin family.</text>
</comment>
<proteinExistence type="inferred from homology"/>
<gene>
    <name evidence="4" type="ORF">LGLO00237_LOCUS7916</name>
</gene>
<reference evidence="4" key="1">
    <citation type="submission" date="2021-01" db="EMBL/GenBank/DDBJ databases">
        <authorList>
            <person name="Corre E."/>
            <person name="Pelletier E."/>
            <person name="Niang G."/>
            <person name="Scheremetjew M."/>
            <person name="Finn R."/>
            <person name="Kale V."/>
            <person name="Holt S."/>
            <person name="Cochrane G."/>
            <person name="Meng A."/>
            <person name="Brown T."/>
            <person name="Cohen L."/>
        </authorList>
    </citation>
    <scope>NUCLEOTIDE SEQUENCE</scope>
    <source>
        <strain evidence="4">CCCM811</strain>
    </source>
</reference>
<dbReference type="InterPro" id="IPR014710">
    <property type="entry name" value="RmlC-like_jellyroll"/>
</dbReference>
<dbReference type="InterPro" id="IPR003829">
    <property type="entry name" value="Pirin_N_dom"/>
</dbReference>
<dbReference type="CDD" id="cd02247">
    <property type="entry name" value="cupin_pirin_C"/>
    <property type="match status" value="1"/>
</dbReference>
<feature type="domain" description="Pirin N-terminal" evidence="3">
    <location>
        <begin position="555"/>
        <end position="665"/>
    </location>
</feature>
<evidence type="ECO:0000256" key="1">
    <source>
        <dbReference type="RuleBase" id="RU003457"/>
    </source>
</evidence>
<dbReference type="InterPro" id="IPR011051">
    <property type="entry name" value="RmlC_Cupin_sf"/>
</dbReference>
<feature type="region of interest" description="Disordered" evidence="2">
    <location>
        <begin position="398"/>
        <end position="420"/>
    </location>
</feature>
<dbReference type="Pfam" id="PF02678">
    <property type="entry name" value="Pirin"/>
    <property type="match status" value="1"/>
</dbReference>
<evidence type="ECO:0000256" key="2">
    <source>
        <dbReference type="SAM" id="MobiDB-lite"/>
    </source>
</evidence>
<dbReference type="Gene3D" id="3.60.21.10">
    <property type="match status" value="1"/>
</dbReference>
<dbReference type="Gene3D" id="2.60.120.10">
    <property type="entry name" value="Jelly Rolls"/>
    <property type="match status" value="1"/>
</dbReference>
<sequence>MRHLGRASPRARWAARAVRAAGGSPRWLVTGGAPCKTVASGTKIGFLSDVEGNIRYWNRFISRSRVLRRDPVSKELELVDGTELVYGGDTVDRGPGDMRVQRELINLKEKYPDRVHFILGNRDINKLRYICELHPDFLRQNEIPGVYWRRDLPDSPRDMAGRLKWMLQNTMGCPNTYEFRRQEIAETTGKDFMEVTDEEIVKSFTDSIEREGTLWRYLSYGHLAFRMNDILFVHGGVCDLSLGYVPDKNKEIHGDVAEGLGSRTVSQWVHDLEAFKQAEMKEMDSNRDSIVAWSQEGGYGSEAYGGRLMQYGMGRLPRPNRQTDGFKTRSVVYNDFLEGGNPVFPSKAVTEALSSNGIHRIASGHKPHGDSPVFIRCPHTDLLITTADTSYANNTIYKGDENTKSNPPTARGTPSSFWPTPPLPVDPRGDLCAVEVIFTVQEDGRTSVCAHGNLSSGERVLARAGGSGDIEGTGADYWIGRETSTGWWVKGRVLPPLEDTDSSSSWVDEALSSSSSSSSSYIIIIIIIIIPSHATLLAHLTAKSHSLTPDRPDFKVRRLIPVIAKRAVGPFVFVDHFGPVDVGASNSMDVGPHPHIGISTLTYLLSGAIVHRDSTGADATILPGEVNWMTAGKGVVHSERGNEALGQIKPDADGKKMLHGMQCWVGLPKEQEDIHPSFHHIDHHQTLDVSENLRELGEVSGRLIVGRIPGSPEVEGIPHHWPMFMLDIELAKTSSVAIPIDENHELGVYVVQGRVASGSEEATLDVGDASIYTHEGKAKGAQSVRVKTLGEHARVVVFGGLPFPEIAATCSGISWRRRRTPFHQLRRRGRRWIGVCFRKSSMRITSTASRFLPIVARKHRPRDMTRRTSRGMHVQHVFTTTESLLRWQSSCGERKSVLHRYRRTHTCTSRH</sequence>
<dbReference type="SUPFAM" id="SSF56300">
    <property type="entry name" value="Metallo-dependent phosphatases"/>
    <property type="match status" value="1"/>
</dbReference>
<dbReference type="CDD" id="cd02909">
    <property type="entry name" value="cupin_pirin_N"/>
    <property type="match status" value="1"/>
</dbReference>
<dbReference type="EMBL" id="HBIV01010565">
    <property type="protein sequence ID" value="CAE0656062.1"/>
    <property type="molecule type" value="Transcribed_RNA"/>
</dbReference>
<dbReference type="PANTHER" id="PTHR42254">
    <property type="entry name" value="METALLOPHOS DOMAIN-CONTAINING PROTEIN"/>
    <property type="match status" value="1"/>
</dbReference>
<dbReference type="InterPro" id="IPR029052">
    <property type="entry name" value="Metallo-depent_PP-like"/>
</dbReference>
<evidence type="ECO:0000259" key="3">
    <source>
        <dbReference type="Pfam" id="PF02678"/>
    </source>
</evidence>
<organism evidence="4">
    <name type="scientific">Lotharella globosa</name>
    <dbReference type="NCBI Taxonomy" id="91324"/>
    <lineage>
        <taxon>Eukaryota</taxon>
        <taxon>Sar</taxon>
        <taxon>Rhizaria</taxon>
        <taxon>Cercozoa</taxon>
        <taxon>Chlorarachniophyceae</taxon>
        <taxon>Lotharella</taxon>
    </lineage>
</organism>
<feature type="compositionally biased region" description="Polar residues" evidence="2">
    <location>
        <begin position="404"/>
        <end position="418"/>
    </location>
</feature>
<protein>
    <recommendedName>
        <fullName evidence="3">Pirin N-terminal domain-containing protein</fullName>
    </recommendedName>
</protein>
<dbReference type="PANTHER" id="PTHR42254:SF1">
    <property type="entry name" value="CALCINEURIN-LIKE PHOSPHOESTERASE DOMAIN-CONTAINING PROTEIN"/>
    <property type="match status" value="1"/>
</dbReference>